<evidence type="ECO:0000313" key="1">
    <source>
        <dbReference type="EMBL" id="TQB69834.1"/>
    </source>
</evidence>
<keyword evidence="1" id="KW-0808">Transferase</keyword>
<comment type="caution">
    <text evidence="1">The sequence shown here is derived from an EMBL/GenBank/DDBJ whole genome shotgun (WGS) entry which is preliminary data.</text>
</comment>
<dbReference type="Proteomes" id="UP000319663">
    <property type="component" value="Unassembled WGS sequence"/>
</dbReference>
<evidence type="ECO:0000313" key="2">
    <source>
        <dbReference type="Proteomes" id="UP000319663"/>
    </source>
</evidence>
<protein>
    <submittedName>
        <fullName evidence="1">Phosphotransferase enzyme</fullName>
    </submittedName>
</protein>
<keyword evidence="2" id="KW-1185">Reference proteome</keyword>
<organism evidence="1 2">
    <name type="scientific">Monascus purpureus</name>
    <name type="common">Red mold</name>
    <name type="synonym">Monascus anka</name>
    <dbReference type="NCBI Taxonomy" id="5098"/>
    <lineage>
        <taxon>Eukaryota</taxon>
        <taxon>Fungi</taxon>
        <taxon>Dikarya</taxon>
        <taxon>Ascomycota</taxon>
        <taxon>Pezizomycotina</taxon>
        <taxon>Eurotiomycetes</taxon>
        <taxon>Eurotiomycetidae</taxon>
        <taxon>Eurotiales</taxon>
        <taxon>Aspergillaceae</taxon>
        <taxon>Monascus</taxon>
    </lineage>
</organism>
<proteinExistence type="predicted"/>
<dbReference type="AlphaFoldDB" id="A0A507QRY9"/>
<accession>A0A507QRY9</accession>
<name>A0A507QRY9_MONPU</name>
<gene>
    <name evidence="1" type="primary">AIM9_1</name>
    <name evidence="1" type="ORF">MPDQ_001324</name>
</gene>
<sequence length="147" mass="15980">MKPFNTGMRLGKIGRRASAFPFSKALASDPCPADSVAIVDVGGGQVFQAIQGQNTLQHQVSVVPGLVLMYYEPLLHRPLRDVEKEWAHIIGVGGDGSSPVTPFPLQLSDEETQQDGDLWAQGVELMNAFVDDTGCFNHWDGRVSDID</sequence>
<dbReference type="GO" id="GO:0016740">
    <property type="term" value="F:transferase activity"/>
    <property type="evidence" value="ECO:0007669"/>
    <property type="project" value="UniProtKB-KW"/>
</dbReference>
<dbReference type="EMBL" id="VIFY01000134">
    <property type="protein sequence ID" value="TQB69834.1"/>
    <property type="molecule type" value="Genomic_DNA"/>
</dbReference>
<reference evidence="1 2" key="1">
    <citation type="submission" date="2019-06" db="EMBL/GenBank/DDBJ databases">
        <title>Wine fermentation using esterase from Monascus purpureus.</title>
        <authorList>
            <person name="Geng C."/>
            <person name="Zhang Y."/>
        </authorList>
    </citation>
    <scope>NUCLEOTIDE SEQUENCE [LARGE SCALE GENOMIC DNA]</scope>
    <source>
        <strain evidence="1">HQ1</strain>
    </source>
</reference>